<sequence>MRLAATSRRRWKWALLATALIVGGGAAGAWAGFAGEDTVPVAVLSADLPAGHVISASDVASVEAVPSEGLRLLAPDRVEGMVLARPVSAGSPLVAGSVSETAVWPERGSALVALPVAVLPQGLEAGTTVDLIPTGGGAQEVVEDDENTVQGSSGVVTALVHRVVADGGDGFGPGDQAVEVVVPREDAGRVAGAVAAGEVHIAVVNPHEQAENQDGEGSE</sequence>
<name>A0A840W5N9_9ACTN</name>
<dbReference type="Proteomes" id="UP000579647">
    <property type="component" value="Unassembled WGS sequence"/>
</dbReference>
<feature type="domain" description="SAF" evidence="1">
    <location>
        <begin position="39"/>
        <end position="99"/>
    </location>
</feature>
<dbReference type="AlphaFoldDB" id="A0A840W5N9"/>
<dbReference type="SMART" id="SM00858">
    <property type="entry name" value="SAF"/>
    <property type="match status" value="1"/>
</dbReference>
<dbReference type="RefSeq" id="WP_301184258.1">
    <property type="nucleotide sequence ID" value="NZ_JACHDO010000001.1"/>
</dbReference>
<proteinExistence type="predicted"/>
<organism evidence="2 3">
    <name type="scientific">Nocardiopsis metallicus</name>
    <dbReference type="NCBI Taxonomy" id="179819"/>
    <lineage>
        <taxon>Bacteria</taxon>
        <taxon>Bacillati</taxon>
        <taxon>Actinomycetota</taxon>
        <taxon>Actinomycetes</taxon>
        <taxon>Streptosporangiales</taxon>
        <taxon>Nocardiopsidaceae</taxon>
        <taxon>Nocardiopsis</taxon>
    </lineage>
</organism>
<keyword evidence="3" id="KW-1185">Reference proteome</keyword>
<accession>A0A840W5N9</accession>
<evidence type="ECO:0000259" key="1">
    <source>
        <dbReference type="SMART" id="SM00858"/>
    </source>
</evidence>
<dbReference type="EMBL" id="JACHDO010000001">
    <property type="protein sequence ID" value="MBB5492279.1"/>
    <property type="molecule type" value="Genomic_DNA"/>
</dbReference>
<evidence type="ECO:0000313" key="3">
    <source>
        <dbReference type="Proteomes" id="UP000579647"/>
    </source>
</evidence>
<evidence type="ECO:0000313" key="2">
    <source>
        <dbReference type="EMBL" id="MBB5492279.1"/>
    </source>
</evidence>
<gene>
    <name evidence="2" type="ORF">HNR07_003416</name>
</gene>
<dbReference type="CDD" id="cd11614">
    <property type="entry name" value="SAF_CpaB_FlgA_like"/>
    <property type="match status" value="1"/>
</dbReference>
<dbReference type="Pfam" id="PF08666">
    <property type="entry name" value="SAF"/>
    <property type="match status" value="1"/>
</dbReference>
<comment type="caution">
    <text evidence="2">The sequence shown here is derived from an EMBL/GenBank/DDBJ whole genome shotgun (WGS) entry which is preliminary data.</text>
</comment>
<dbReference type="InterPro" id="IPR013974">
    <property type="entry name" value="SAF"/>
</dbReference>
<reference evidence="2 3" key="1">
    <citation type="submission" date="2020-08" db="EMBL/GenBank/DDBJ databases">
        <title>Sequencing the genomes of 1000 actinobacteria strains.</title>
        <authorList>
            <person name="Klenk H.-P."/>
        </authorList>
    </citation>
    <scope>NUCLEOTIDE SEQUENCE [LARGE SCALE GENOMIC DNA]</scope>
    <source>
        <strain evidence="2 3">DSM 44598</strain>
    </source>
</reference>
<protein>
    <recommendedName>
        <fullName evidence="1">SAF domain-containing protein</fullName>
    </recommendedName>
</protein>